<evidence type="ECO:0000313" key="1">
    <source>
        <dbReference type="EMBL" id="CAG8845358.1"/>
    </source>
</evidence>
<evidence type="ECO:0000313" key="2">
    <source>
        <dbReference type="Proteomes" id="UP000789901"/>
    </source>
</evidence>
<dbReference type="EMBL" id="CAJVQB010079246">
    <property type="protein sequence ID" value="CAG8845358.1"/>
    <property type="molecule type" value="Genomic_DNA"/>
</dbReference>
<comment type="caution">
    <text evidence="1">The sequence shown here is derived from an EMBL/GenBank/DDBJ whole genome shotgun (WGS) entry which is preliminary data.</text>
</comment>
<sequence length="89" mass="10569">VDEKIIKTAKSMVPEINDDILRVTFKHVIDNIFENILKDENVEKEAGGIMCTNRKFNILFTKVFFKELDYYIKKMRVFETVLLLHTEDE</sequence>
<organism evidence="1 2">
    <name type="scientific">Gigaspora margarita</name>
    <dbReference type="NCBI Taxonomy" id="4874"/>
    <lineage>
        <taxon>Eukaryota</taxon>
        <taxon>Fungi</taxon>
        <taxon>Fungi incertae sedis</taxon>
        <taxon>Mucoromycota</taxon>
        <taxon>Glomeromycotina</taxon>
        <taxon>Glomeromycetes</taxon>
        <taxon>Diversisporales</taxon>
        <taxon>Gigasporaceae</taxon>
        <taxon>Gigaspora</taxon>
    </lineage>
</organism>
<accession>A0ABN7X2J9</accession>
<proteinExistence type="predicted"/>
<dbReference type="Proteomes" id="UP000789901">
    <property type="component" value="Unassembled WGS sequence"/>
</dbReference>
<feature type="non-terminal residue" evidence="1">
    <location>
        <position position="1"/>
    </location>
</feature>
<gene>
    <name evidence="1" type="ORF">GMARGA_LOCUS37592</name>
</gene>
<feature type="non-terminal residue" evidence="1">
    <location>
        <position position="89"/>
    </location>
</feature>
<name>A0ABN7X2J9_GIGMA</name>
<keyword evidence="2" id="KW-1185">Reference proteome</keyword>
<reference evidence="1 2" key="1">
    <citation type="submission" date="2021-06" db="EMBL/GenBank/DDBJ databases">
        <authorList>
            <person name="Kallberg Y."/>
            <person name="Tangrot J."/>
            <person name="Rosling A."/>
        </authorList>
    </citation>
    <scope>NUCLEOTIDE SEQUENCE [LARGE SCALE GENOMIC DNA]</scope>
    <source>
        <strain evidence="1 2">120-4 pot B 10/14</strain>
    </source>
</reference>
<protein>
    <submittedName>
        <fullName evidence="1">7016_t:CDS:1</fullName>
    </submittedName>
</protein>